<dbReference type="EMBL" id="KV417534">
    <property type="protein sequence ID" value="KZP23172.1"/>
    <property type="molecule type" value="Genomic_DNA"/>
</dbReference>
<evidence type="ECO:0000313" key="7">
    <source>
        <dbReference type="Proteomes" id="UP000076532"/>
    </source>
</evidence>
<feature type="compositionally biased region" description="Polar residues" evidence="4">
    <location>
        <begin position="350"/>
        <end position="361"/>
    </location>
</feature>
<dbReference type="SMART" id="SM00320">
    <property type="entry name" value="WD40"/>
    <property type="match status" value="4"/>
</dbReference>
<feature type="region of interest" description="Disordered" evidence="4">
    <location>
        <begin position="348"/>
        <end position="377"/>
    </location>
</feature>
<dbReference type="Gene3D" id="2.130.10.10">
    <property type="entry name" value="YVTN repeat-like/Quinoprotein amine dehydrogenase"/>
    <property type="match status" value="2"/>
</dbReference>
<dbReference type="SUPFAM" id="SSF50998">
    <property type="entry name" value="Quinoprotein alcohol dehydrogenase-like"/>
    <property type="match status" value="1"/>
</dbReference>
<proteinExistence type="predicted"/>
<keyword evidence="1 3" id="KW-0853">WD repeat</keyword>
<dbReference type="PROSITE" id="PS50294">
    <property type="entry name" value="WD_REPEATS_REGION"/>
    <property type="match status" value="1"/>
</dbReference>
<feature type="chain" id="PRO_5007876989" evidence="5">
    <location>
        <begin position="21"/>
        <end position="582"/>
    </location>
</feature>
<evidence type="ECO:0000256" key="4">
    <source>
        <dbReference type="SAM" id="MobiDB-lite"/>
    </source>
</evidence>
<dbReference type="OrthoDB" id="1065058at2759"/>
<evidence type="ECO:0000256" key="1">
    <source>
        <dbReference type="ARBA" id="ARBA00022574"/>
    </source>
</evidence>
<feature type="non-terminal residue" evidence="6">
    <location>
        <position position="582"/>
    </location>
</feature>
<dbReference type="PANTHER" id="PTHR19848:SF8">
    <property type="entry name" value="F-BOX AND WD REPEAT DOMAIN CONTAINING 7"/>
    <property type="match status" value="1"/>
</dbReference>
<dbReference type="Pfam" id="PF00400">
    <property type="entry name" value="WD40"/>
    <property type="match status" value="3"/>
</dbReference>
<feature type="repeat" description="WD" evidence="3">
    <location>
        <begin position="226"/>
        <end position="267"/>
    </location>
</feature>
<feature type="signal peptide" evidence="5">
    <location>
        <begin position="1"/>
        <end position="20"/>
    </location>
</feature>
<dbReference type="STRING" id="436010.A0A166LP57"/>
<sequence>MTRCPWSLCLTFRWVQVGRVATWLEENTFEDKSLKDLVIEAIDFAGKFAAEIAEHPLNVYYTALPLLPPHSMLYRLFHDSLVDPSVLLVTIPGSMHCLALSANGRRIVTGNIDHAIVRDTATGEELAKMASTDGNAYPFSVAFSYDGSRIACGTWESTVYVWDSVTGARVIGPLSHSGSSPYVNVVAWSTDGECLLSGCQTGEVILWNITSPNGNQPITKIHHPGCSHHENHLSSLVFSSDGSQITSCSRRGDVHVWDSKTGGIMWSVQDPQGSDPSGGISFLSSDTREFIVVKTKERTQARDASTGDLCPLPDSLAGAVGLTRDGRMPSGPPDVNLQSAMTTHGLPAKLTTTNRGTSRPSTARFFSRGSTNGAEGPNVTEVASRALIGHPSATAMHNCFGGAKRDATIFRITGGNDKQGFPVKLGVLLPYRSSATATPATAPAEPTTPGASLSAGASSTPSSALSSRRRRARAPDNILPKRLVPMPAPPQTPRPHARDQDPQKDQTLDTEYDVLVTKHVSEKAKLAVVKVSYNIISSARIHVPLETSSSHCVLMTLATLTSTGQCPRLGRPWRPAQEWQGK</sequence>
<dbReference type="PANTHER" id="PTHR19848">
    <property type="entry name" value="WD40 REPEAT PROTEIN"/>
    <property type="match status" value="1"/>
</dbReference>
<dbReference type="InterPro" id="IPR015943">
    <property type="entry name" value="WD40/YVTN_repeat-like_dom_sf"/>
</dbReference>
<feature type="repeat" description="WD" evidence="3">
    <location>
        <begin position="176"/>
        <end position="211"/>
    </location>
</feature>
<dbReference type="Proteomes" id="UP000076532">
    <property type="component" value="Unassembled WGS sequence"/>
</dbReference>
<accession>A0A166LP57</accession>
<organism evidence="6 7">
    <name type="scientific">Athelia psychrophila</name>
    <dbReference type="NCBI Taxonomy" id="1759441"/>
    <lineage>
        <taxon>Eukaryota</taxon>
        <taxon>Fungi</taxon>
        <taxon>Dikarya</taxon>
        <taxon>Basidiomycota</taxon>
        <taxon>Agaricomycotina</taxon>
        <taxon>Agaricomycetes</taxon>
        <taxon>Agaricomycetidae</taxon>
        <taxon>Atheliales</taxon>
        <taxon>Atheliaceae</taxon>
        <taxon>Athelia</taxon>
    </lineage>
</organism>
<dbReference type="PROSITE" id="PS50082">
    <property type="entry name" value="WD_REPEATS_2"/>
    <property type="match status" value="2"/>
</dbReference>
<dbReference type="InterPro" id="IPR001680">
    <property type="entry name" value="WD40_rpt"/>
</dbReference>
<gene>
    <name evidence="6" type="ORF">FIBSPDRAFT_1043105</name>
</gene>
<keyword evidence="2" id="KW-0677">Repeat</keyword>
<evidence type="ECO:0000256" key="5">
    <source>
        <dbReference type="SAM" id="SignalP"/>
    </source>
</evidence>
<evidence type="ECO:0000256" key="2">
    <source>
        <dbReference type="ARBA" id="ARBA00022737"/>
    </source>
</evidence>
<evidence type="ECO:0000256" key="3">
    <source>
        <dbReference type="PROSITE-ProRule" id="PRU00221"/>
    </source>
</evidence>
<reference evidence="6 7" key="1">
    <citation type="journal article" date="2016" name="Mol. Biol. Evol.">
        <title>Comparative Genomics of Early-Diverging Mushroom-Forming Fungi Provides Insights into the Origins of Lignocellulose Decay Capabilities.</title>
        <authorList>
            <person name="Nagy L.G."/>
            <person name="Riley R."/>
            <person name="Tritt A."/>
            <person name="Adam C."/>
            <person name="Daum C."/>
            <person name="Floudas D."/>
            <person name="Sun H."/>
            <person name="Yadav J.S."/>
            <person name="Pangilinan J."/>
            <person name="Larsson K.H."/>
            <person name="Matsuura K."/>
            <person name="Barry K."/>
            <person name="Labutti K."/>
            <person name="Kuo R."/>
            <person name="Ohm R.A."/>
            <person name="Bhattacharya S.S."/>
            <person name="Shirouzu T."/>
            <person name="Yoshinaga Y."/>
            <person name="Martin F.M."/>
            <person name="Grigoriev I.V."/>
            <person name="Hibbett D.S."/>
        </authorList>
    </citation>
    <scope>NUCLEOTIDE SEQUENCE [LARGE SCALE GENOMIC DNA]</scope>
    <source>
        <strain evidence="6 7">CBS 109695</strain>
    </source>
</reference>
<evidence type="ECO:0000313" key="6">
    <source>
        <dbReference type="EMBL" id="KZP23172.1"/>
    </source>
</evidence>
<dbReference type="AlphaFoldDB" id="A0A166LP57"/>
<protein>
    <submittedName>
        <fullName evidence="6">YVTN repeat-like/Quino protein amine dehydrogenase</fullName>
    </submittedName>
</protein>
<keyword evidence="5" id="KW-0732">Signal</keyword>
<feature type="region of interest" description="Disordered" evidence="4">
    <location>
        <begin position="437"/>
        <end position="505"/>
    </location>
</feature>
<feature type="compositionally biased region" description="Basic and acidic residues" evidence="4">
    <location>
        <begin position="496"/>
        <end position="505"/>
    </location>
</feature>
<feature type="compositionally biased region" description="Low complexity" evidence="4">
    <location>
        <begin position="437"/>
        <end position="466"/>
    </location>
</feature>
<dbReference type="InterPro" id="IPR011047">
    <property type="entry name" value="Quinoprotein_ADH-like_sf"/>
</dbReference>
<name>A0A166LP57_9AGAM</name>
<keyword evidence="7" id="KW-1185">Reference proteome</keyword>